<comment type="cofactor">
    <cofactor evidence="2 19">
        <name>Mn(2+)</name>
        <dbReference type="ChEBI" id="CHEBI:29035"/>
    </cofactor>
</comment>
<dbReference type="GO" id="GO:0005886">
    <property type="term" value="C:plasma membrane"/>
    <property type="evidence" value="ECO:0007669"/>
    <property type="project" value="UniProtKB-SubCell"/>
</dbReference>
<evidence type="ECO:0000256" key="13">
    <source>
        <dbReference type="ARBA" id="ARBA00023098"/>
    </source>
</evidence>
<evidence type="ECO:0000256" key="3">
    <source>
        <dbReference type="ARBA" id="ARBA00004429"/>
    </source>
</evidence>
<feature type="transmembrane region" description="Helical" evidence="20">
    <location>
        <begin position="215"/>
        <end position="236"/>
    </location>
</feature>
<dbReference type="InterPro" id="IPR026027">
    <property type="entry name" value="PcS"/>
</dbReference>
<dbReference type="EMBL" id="QRDJ01000007">
    <property type="protein sequence ID" value="REC94752.1"/>
    <property type="molecule type" value="Genomic_DNA"/>
</dbReference>
<evidence type="ECO:0000256" key="4">
    <source>
        <dbReference type="ARBA" id="ARBA00010441"/>
    </source>
</evidence>
<keyword evidence="15 19" id="KW-0594">Phospholipid biosynthesis</keyword>
<evidence type="ECO:0000256" key="12">
    <source>
        <dbReference type="ARBA" id="ARBA00022989"/>
    </source>
</evidence>
<dbReference type="GO" id="GO:0008654">
    <property type="term" value="P:phospholipid biosynthetic process"/>
    <property type="evidence" value="ECO:0007669"/>
    <property type="project" value="UniProtKB-KW"/>
</dbReference>
<evidence type="ECO:0000256" key="1">
    <source>
        <dbReference type="ARBA" id="ARBA00000958"/>
    </source>
</evidence>
<evidence type="ECO:0000256" key="6">
    <source>
        <dbReference type="ARBA" id="ARBA00015623"/>
    </source>
</evidence>
<dbReference type="PIRSF" id="PIRSF000851">
    <property type="entry name" value="PcS"/>
    <property type="match status" value="1"/>
</dbReference>
<organism evidence="21 22">
    <name type="scientific">Kushneria indalinina DSM 14324</name>
    <dbReference type="NCBI Taxonomy" id="1122140"/>
    <lineage>
        <taxon>Bacteria</taxon>
        <taxon>Pseudomonadati</taxon>
        <taxon>Pseudomonadota</taxon>
        <taxon>Gammaproteobacteria</taxon>
        <taxon>Oceanospirillales</taxon>
        <taxon>Halomonadaceae</taxon>
        <taxon>Kushneria</taxon>
    </lineage>
</organism>
<evidence type="ECO:0000313" key="22">
    <source>
        <dbReference type="Proteomes" id="UP000256334"/>
    </source>
</evidence>
<comment type="function">
    <text evidence="19">Condenses choline with CDP-diglyceride to produce phosphatidylcholine and CMP.</text>
</comment>
<keyword evidence="9 19" id="KW-0997">Cell inner membrane</keyword>
<evidence type="ECO:0000256" key="20">
    <source>
        <dbReference type="SAM" id="Phobius"/>
    </source>
</evidence>
<feature type="transmembrane region" description="Helical" evidence="20">
    <location>
        <begin position="159"/>
        <end position="178"/>
    </location>
</feature>
<dbReference type="RefSeq" id="WP_115853851.1">
    <property type="nucleotide sequence ID" value="NZ_QRDJ01000007.1"/>
</dbReference>
<keyword evidence="22" id="KW-1185">Reference proteome</keyword>
<keyword evidence="17 19" id="KW-1208">Phospholipid metabolism</keyword>
<feature type="transmembrane region" description="Helical" evidence="20">
    <location>
        <begin position="109"/>
        <end position="128"/>
    </location>
</feature>
<keyword evidence="14 19" id="KW-0472">Membrane</keyword>
<comment type="caution">
    <text evidence="21">The sequence shown here is derived from an EMBL/GenBank/DDBJ whole genome shotgun (WGS) entry which is preliminary data.</text>
</comment>
<sequence>MAQSLFSHTSSSASPCKAWSVHILTASGVLFGTMALLALIDERPVACLLWLGTAMMIDSVDGTLARKYDVKATLPQIDGATLDMVIDYLTWAFIPALFIYSFIELPPYLSLMSVFIIVLSSMFCFCNVNLKSRDNYFVGFPAAWNIAAAYFYILDLPPFVVFAAIVVLAALTVTRMKFLHPFRVRFLMPLNIAVTLVWCVCTTLLLLSSAGHATWALWGLGLTSLYFAGMCLWRTAQEWLASPRRNASA</sequence>
<dbReference type="InterPro" id="IPR043130">
    <property type="entry name" value="CDP-OH_PTrfase_TM_dom"/>
</dbReference>
<evidence type="ECO:0000256" key="2">
    <source>
        <dbReference type="ARBA" id="ARBA00001936"/>
    </source>
</evidence>
<dbReference type="GO" id="GO:0050520">
    <property type="term" value="F:phosphatidylcholine synthase activity"/>
    <property type="evidence" value="ECO:0007669"/>
    <property type="project" value="UniProtKB-EC"/>
</dbReference>
<feature type="transmembrane region" description="Helical" evidence="20">
    <location>
        <begin position="190"/>
        <end position="209"/>
    </location>
</feature>
<evidence type="ECO:0000313" key="21">
    <source>
        <dbReference type="EMBL" id="REC94752.1"/>
    </source>
</evidence>
<evidence type="ECO:0000256" key="19">
    <source>
        <dbReference type="PIRNR" id="PIRNR000851"/>
    </source>
</evidence>
<evidence type="ECO:0000256" key="11">
    <source>
        <dbReference type="ARBA" id="ARBA00022692"/>
    </source>
</evidence>
<keyword evidence="7 19" id="KW-1003">Cell membrane</keyword>
<feature type="transmembrane region" description="Helical" evidence="20">
    <location>
        <begin position="21"/>
        <end position="40"/>
    </location>
</feature>
<gene>
    <name evidence="21" type="ORF">C8D72_1578</name>
</gene>
<evidence type="ECO:0000256" key="8">
    <source>
        <dbReference type="ARBA" id="ARBA00022516"/>
    </source>
</evidence>
<comment type="subcellular location">
    <subcellularLocation>
        <location evidence="3 19">Cell inner membrane</location>
        <topology evidence="3 19">Multi-pass membrane protein</topology>
    </subcellularLocation>
</comment>
<reference evidence="21 22" key="1">
    <citation type="submission" date="2018-07" db="EMBL/GenBank/DDBJ databases">
        <title>Genomic Encyclopedia of Type Strains, Phase IV (KMG-IV): sequencing the most valuable type-strain genomes for metagenomic binning, comparative biology and taxonomic classification.</title>
        <authorList>
            <person name="Goeker M."/>
        </authorList>
    </citation>
    <scope>NUCLEOTIDE SEQUENCE [LARGE SCALE GENOMIC DNA]</scope>
    <source>
        <strain evidence="21 22">DSM 14324</strain>
    </source>
</reference>
<evidence type="ECO:0000256" key="14">
    <source>
        <dbReference type="ARBA" id="ARBA00023136"/>
    </source>
</evidence>
<keyword evidence="11 20" id="KW-0812">Transmembrane</keyword>
<dbReference type="Proteomes" id="UP000256334">
    <property type="component" value="Unassembled WGS sequence"/>
</dbReference>
<keyword evidence="10 19" id="KW-0808">Transferase</keyword>
<name>A0A3D9DVG5_9GAMM</name>
<evidence type="ECO:0000256" key="16">
    <source>
        <dbReference type="ARBA" id="ARBA00023211"/>
    </source>
</evidence>
<keyword evidence="12 20" id="KW-1133">Transmembrane helix</keyword>
<dbReference type="Gene3D" id="1.20.120.1760">
    <property type="match status" value="1"/>
</dbReference>
<dbReference type="AlphaFoldDB" id="A0A3D9DVG5"/>
<comment type="catalytic activity">
    <reaction evidence="1 19">
        <text>a CDP-1,2-diacyl-sn-glycerol + choline = a 1,2-diacyl-sn-glycero-3-phosphocholine + CMP + H(+)</text>
        <dbReference type="Rhea" id="RHEA:14597"/>
        <dbReference type="ChEBI" id="CHEBI:15354"/>
        <dbReference type="ChEBI" id="CHEBI:15378"/>
        <dbReference type="ChEBI" id="CHEBI:57643"/>
        <dbReference type="ChEBI" id="CHEBI:58332"/>
        <dbReference type="ChEBI" id="CHEBI:60377"/>
        <dbReference type="EC" id="2.7.8.24"/>
    </reaction>
</comment>
<evidence type="ECO:0000256" key="7">
    <source>
        <dbReference type="ARBA" id="ARBA00022475"/>
    </source>
</evidence>
<evidence type="ECO:0000256" key="17">
    <source>
        <dbReference type="ARBA" id="ARBA00023264"/>
    </source>
</evidence>
<keyword evidence="13 19" id="KW-0443">Lipid metabolism</keyword>
<proteinExistence type="inferred from homology"/>
<accession>A0A3D9DVG5</accession>
<evidence type="ECO:0000256" key="18">
    <source>
        <dbReference type="ARBA" id="ARBA00033321"/>
    </source>
</evidence>
<evidence type="ECO:0000256" key="5">
    <source>
        <dbReference type="ARBA" id="ARBA00013195"/>
    </source>
</evidence>
<evidence type="ECO:0000256" key="9">
    <source>
        <dbReference type="ARBA" id="ARBA00022519"/>
    </source>
</evidence>
<dbReference type="EC" id="2.7.8.24" evidence="5 19"/>
<dbReference type="NCBIfam" id="NF045887">
    <property type="entry name" value="PhCholSynPs"/>
    <property type="match status" value="1"/>
</dbReference>
<protein>
    <recommendedName>
        <fullName evidence="6 19">Phosphatidylcholine synthase</fullName>
        <shortName evidence="19">PC synthase</shortName>
        <shortName evidence="19">PCS</shortName>
        <ecNumber evidence="5 19">2.7.8.24</ecNumber>
    </recommendedName>
    <alternativeName>
        <fullName evidence="18 19">CDP-diglyceride-choline O-phosphatidyltransferase</fullName>
    </alternativeName>
</protein>
<keyword evidence="8 19" id="KW-0444">Lipid biosynthesis</keyword>
<evidence type="ECO:0000256" key="10">
    <source>
        <dbReference type="ARBA" id="ARBA00022679"/>
    </source>
</evidence>
<comment type="similarity">
    <text evidence="4 19">Belongs to the CDP-alcohol phosphatidyltransferase class-I family.</text>
</comment>
<keyword evidence="16 19" id="KW-0464">Manganese</keyword>
<evidence type="ECO:0000256" key="15">
    <source>
        <dbReference type="ARBA" id="ARBA00023209"/>
    </source>
</evidence>
<dbReference type="OrthoDB" id="350520at2"/>
<feature type="transmembrane region" description="Helical" evidence="20">
    <location>
        <begin position="85"/>
        <end position="103"/>
    </location>
</feature>